<reference evidence="2 3" key="1">
    <citation type="submission" date="2024-04" db="EMBL/GenBank/DDBJ databases">
        <authorList>
            <person name="Fracassetti M."/>
        </authorList>
    </citation>
    <scope>NUCLEOTIDE SEQUENCE [LARGE SCALE GENOMIC DNA]</scope>
</reference>
<dbReference type="Proteomes" id="UP001497516">
    <property type="component" value="Chromosome 7"/>
</dbReference>
<evidence type="ECO:0000313" key="2">
    <source>
        <dbReference type="EMBL" id="CAL1399724.1"/>
    </source>
</evidence>
<protein>
    <submittedName>
        <fullName evidence="2">Uncharacterized protein</fullName>
    </submittedName>
</protein>
<organism evidence="2 3">
    <name type="scientific">Linum trigynum</name>
    <dbReference type="NCBI Taxonomy" id="586398"/>
    <lineage>
        <taxon>Eukaryota</taxon>
        <taxon>Viridiplantae</taxon>
        <taxon>Streptophyta</taxon>
        <taxon>Embryophyta</taxon>
        <taxon>Tracheophyta</taxon>
        <taxon>Spermatophyta</taxon>
        <taxon>Magnoliopsida</taxon>
        <taxon>eudicotyledons</taxon>
        <taxon>Gunneridae</taxon>
        <taxon>Pentapetalae</taxon>
        <taxon>rosids</taxon>
        <taxon>fabids</taxon>
        <taxon>Malpighiales</taxon>
        <taxon>Linaceae</taxon>
        <taxon>Linum</taxon>
    </lineage>
</organism>
<gene>
    <name evidence="2" type="ORF">LTRI10_LOCUS39897</name>
</gene>
<dbReference type="PANTHER" id="PTHR35277:SF10">
    <property type="entry name" value="OS09G0363700 PROTEIN"/>
    <property type="match status" value="1"/>
</dbReference>
<name>A0AAV2FN27_9ROSI</name>
<accession>A0AAV2FN27</accession>
<evidence type="ECO:0000256" key="1">
    <source>
        <dbReference type="SAM" id="MobiDB-lite"/>
    </source>
</evidence>
<proteinExistence type="predicted"/>
<feature type="compositionally biased region" description="Basic and acidic residues" evidence="1">
    <location>
        <begin position="36"/>
        <end position="46"/>
    </location>
</feature>
<dbReference type="AlphaFoldDB" id="A0AAV2FN27"/>
<dbReference type="PANTHER" id="PTHR35277">
    <property type="entry name" value="OS09G0363700 PROTEIN"/>
    <property type="match status" value="1"/>
</dbReference>
<evidence type="ECO:0000313" key="3">
    <source>
        <dbReference type="Proteomes" id="UP001497516"/>
    </source>
</evidence>
<keyword evidence="3" id="KW-1185">Reference proteome</keyword>
<feature type="region of interest" description="Disordered" evidence="1">
    <location>
        <begin position="1"/>
        <end position="50"/>
    </location>
</feature>
<dbReference type="EMBL" id="OZ034820">
    <property type="protein sequence ID" value="CAL1399724.1"/>
    <property type="molecule type" value="Genomic_DNA"/>
</dbReference>
<sequence>MAEKTPIDSQSATEGKHPNIHSPKHTTETHGTSNDIDEKTTIDEVKGPGVFQRAKEEIEALVETIHPNKDKDDHK</sequence>